<evidence type="ECO:0000256" key="2">
    <source>
        <dbReference type="ARBA" id="ARBA00023239"/>
    </source>
</evidence>
<dbReference type="Pfam" id="PF05985">
    <property type="entry name" value="EutC"/>
    <property type="match status" value="1"/>
</dbReference>
<dbReference type="Gene3D" id="3.40.50.11240">
    <property type="entry name" value="Ethanolamine ammonia-lyase light chain (EutC)"/>
    <property type="match status" value="1"/>
</dbReference>
<gene>
    <name evidence="5" type="primary">eutC</name>
    <name evidence="6" type="ORF">C1706_13255</name>
</gene>
<comment type="subunit">
    <text evidence="5">The basic unit is a heterodimer which dimerizes to form tetramers. The heterotetramers trimerize; 6 large subunits form a core ring with 6 small subunits projecting outwards.</text>
</comment>
<evidence type="ECO:0000256" key="5">
    <source>
        <dbReference type="HAMAP-Rule" id="MF_00601"/>
    </source>
</evidence>
<evidence type="ECO:0000256" key="1">
    <source>
        <dbReference type="ARBA" id="ARBA00022628"/>
    </source>
</evidence>
<name>A0A4Q2ECA4_9ACTN</name>
<dbReference type="InterPro" id="IPR042251">
    <property type="entry name" value="EutC_C"/>
</dbReference>
<keyword evidence="3 5" id="KW-0170">Cobalt</keyword>
<dbReference type="PANTHER" id="PTHR39330">
    <property type="entry name" value="ETHANOLAMINE AMMONIA-LYASE LIGHT CHAIN"/>
    <property type="match status" value="1"/>
</dbReference>
<evidence type="ECO:0000313" key="7">
    <source>
        <dbReference type="Proteomes" id="UP000290624"/>
    </source>
</evidence>
<comment type="caution">
    <text evidence="6">The sequence shown here is derived from an EMBL/GenBank/DDBJ whole genome shotgun (WGS) entry which is preliminary data.</text>
</comment>
<dbReference type="EMBL" id="PPCV01000012">
    <property type="protein sequence ID" value="RXW31150.1"/>
    <property type="molecule type" value="Genomic_DNA"/>
</dbReference>
<keyword evidence="2 5" id="KW-0456">Lyase</keyword>
<reference evidence="6 7" key="1">
    <citation type="submission" date="2018-01" db="EMBL/GenBank/DDBJ databases">
        <title>Lactibacter flavus gen. nov., sp. nov., a novel bacterium of the family Propionibacteriaceae isolated from raw milk and dairy products.</title>
        <authorList>
            <person name="Wenning M."/>
            <person name="Breitenwieser F."/>
            <person name="Huptas C."/>
            <person name="von Neubeck M."/>
            <person name="Busse H.-J."/>
            <person name="Scherer S."/>
        </authorList>
    </citation>
    <scope>NUCLEOTIDE SEQUENCE [LARGE SCALE GENOMIC DNA]</scope>
    <source>
        <strain evidence="6 7">VG341</strain>
    </source>
</reference>
<dbReference type="NCBIfam" id="NF003971">
    <property type="entry name" value="PRK05465.1"/>
    <property type="match status" value="1"/>
</dbReference>
<dbReference type="GO" id="GO:0031471">
    <property type="term" value="C:ethanolamine degradation polyhedral organelle"/>
    <property type="evidence" value="ECO:0007669"/>
    <property type="project" value="UniProtKB-UniRule"/>
</dbReference>
<dbReference type="InterPro" id="IPR009246">
    <property type="entry name" value="EutC"/>
</dbReference>
<comment type="cofactor">
    <cofactor evidence="5">
        <name>adenosylcob(III)alamin</name>
        <dbReference type="ChEBI" id="CHEBI:18408"/>
    </cofactor>
    <text evidence="5">Binds between the large and small subunits.</text>
</comment>
<comment type="catalytic activity">
    <reaction evidence="5">
        <text>ethanolamine = acetaldehyde + NH4(+)</text>
        <dbReference type="Rhea" id="RHEA:15313"/>
        <dbReference type="ChEBI" id="CHEBI:15343"/>
        <dbReference type="ChEBI" id="CHEBI:28938"/>
        <dbReference type="ChEBI" id="CHEBI:57603"/>
        <dbReference type="EC" id="4.3.1.7"/>
    </reaction>
</comment>
<comment type="pathway">
    <text evidence="5">Amine and polyamine degradation; ethanolamine degradation.</text>
</comment>
<dbReference type="EC" id="4.3.1.7" evidence="5"/>
<evidence type="ECO:0000313" key="6">
    <source>
        <dbReference type="EMBL" id="RXW31150.1"/>
    </source>
</evidence>
<dbReference type="RefSeq" id="WP_129459712.1">
    <property type="nucleotide sequence ID" value="NZ_PPCV01000012.1"/>
</dbReference>
<sequence length="255" mass="26419">MNGRTTRRGEATVVDFWAPLRRSTQARIGLGHSGDGMPTGERLALREALALARDAIATPLDLPLLRDDLAAVGASEVYEVTSQASTRDEYVRRPDLGRLPADLSGLSQGRFDIGIVLADGLSPRAVSDHGALMVGALLAALPSGLSMAPVVIATNARVALGDHIGAALGVDTVFVLIGERPGLSVADSLGIYMTHRPEPGRADSERNCISNVHPPDGNSYAAAAATASRLLGSARMLGRSGVDVKDTGADPALEG</sequence>
<evidence type="ECO:0000256" key="4">
    <source>
        <dbReference type="ARBA" id="ARBA00024446"/>
    </source>
</evidence>
<dbReference type="Gene3D" id="1.10.30.40">
    <property type="entry name" value="Ethanolamine ammonia-lyase light chain (EutC), N-terminal domain"/>
    <property type="match status" value="1"/>
</dbReference>
<keyword evidence="4 5" id="KW-1283">Bacterial microcompartment</keyword>
<dbReference type="GO" id="GO:0046336">
    <property type="term" value="P:ethanolamine catabolic process"/>
    <property type="evidence" value="ECO:0007669"/>
    <property type="project" value="UniProtKB-UniRule"/>
</dbReference>
<dbReference type="OrthoDB" id="114248at2"/>
<dbReference type="HAMAP" id="MF_00601">
    <property type="entry name" value="EutC"/>
    <property type="match status" value="1"/>
</dbReference>
<dbReference type="InterPro" id="IPR042255">
    <property type="entry name" value="EutC_N"/>
</dbReference>
<dbReference type="GO" id="GO:0009350">
    <property type="term" value="C:ethanolamine ammonia-lyase complex"/>
    <property type="evidence" value="ECO:0007669"/>
    <property type="project" value="UniProtKB-UniRule"/>
</dbReference>
<dbReference type="PANTHER" id="PTHR39330:SF1">
    <property type="entry name" value="ETHANOLAMINE AMMONIA-LYASE SMALL SUBUNIT"/>
    <property type="match status" value="1"/>
</dbReference>
<proteinExistence type="inferred from homology"/>
<dbReference type="AlphaFoldDB" id="A0A4Q2ECA4"/>
<dbReference type="GO" id="GO:0008851">
    <property type="term" value="F:ethanolamine ammonia-lyase activity"/>
    <property type="evidence" value="ECO:0007669"/>
    <property type="project" value="UniProtKB-UniRule"/>
</dbReference>
<accession>A0A4Q2ECA4</accession>
<comment type="similarity">
    <text evidence="5">Belongs to the EutC family.</text>
</comment>
<dbReference type="Proteomes" id="UP000290624">
    <property type="component" value="Unassembled WGS sequence"/>
</dbReference>
<evidence type="ECO:0000256" key="3">
    <source>
        <dbReference type="ARBA" id="ARBA00023285"/>
    </source>
</evidence>
<feature type="binding site" evidence="5">
    <location>
        <position position="179"/>
    </location>
    <ligand>
        <name>adenosylcob(III)alamin</name>
        <dbReference type="ChEBI" id="CHEBI:18408"/>
    </ligand>
</feature>
<feature type="binding site" evidence="5">
    <location>
        <position position="208"/>
    </location>
    <ligand>
        <name>adenosylcob(III)alamin</name>
        <dbReference type="ChEBI" id="CHEBI:18408"/>
    </ligand>
</feature>
<dbReference type="GO" id="GO:0006520">
    <property type="term" value="P:amino acid metabolic process"/>
    <property type="evidence" value="ECO:0007669"/>
    <property type="project" value="InterPro"/>
</dbReference>
<dbReference type="PIRSF" id="PIRSF018982">
    <property type="entry name" value="EutC"/>
    <property type="match status" value="1"/>
</dbReference>
<keyword evidence="7" id="KW-1185">Reference proteome</keyword>
<comment type="subcellular location">
    <subcellularLocation>
        <location evidence="5">Bacterial microcompartment</location>
    </subcellularLocation>
</comment>
<feature type="binding site" evidence="5">
    <location>
        <position position="158"/>
    </location>
    <ligand>
        <name>adenosylcob(III)alamin</name>
        <dbReference type="ChEBI" id="CHEBI:18408"/>
    </ligand>
</feature>
<dbReference type="UniPathway" id="UPA00560"/>
<protein>
    <recommendedName>
        <fullName evidence="5">Ethanolamine ammonia-lyase small subunit</fullName>
        <shortName evidence="5">EAL small subunit</shortName>
        <ecNumber evidence="5">4.3.1.7</ecNumber>
    </recommendedName>
</protein>
<dbReference type="GO" id="GO:0031419">
    <property type="term" value="F:cobalamin binding"/>
    <property type="evidence" value="ECO:0007669"/>
    <property type="project" value="UniProtKB-UniRule"/>
</dbReference>
<organism evidence="6 7">
    <name type="scientific">Propioniciclava flava</name>
    <dbReference type="NCBI Taxonomy" id="2072026"/>
    <lineage>
        <taxon>Bacteria</taxon>
        <taxon>Bacillati</taxon>
        <taxon>Actinomycetota</taxon>
        <taxon>Actinomycetes</taxon>
        <taxon>Propionibacteriales</taxon>
        <taxon>Propionibacteriaceae</taxon>
        <taxon>Propioniciclava</taxon>
    </lineage>
</organism>
<keyword evidence="1 5" id="KW-0846">Cobalamin</keyword>
<comment type="function">
    <text evidence="5">Catalyzes the deamination of various vicinal amino-alcohols to oxo compounds. Allows this organism to utilize ethanolamine as the sole source of nitrogen and carbon in the presence of external vitamin B12.</text>
</comment>